<evidence type="ECO:0000256" key="15">
    <source>
        <dbReference type="ARBA" id="ARBA00058015"/>
    </source>
</evidence>
<dbReference type="EC" id="3.1.22.-" evidence="16"/>
<dbReference type="GO" id="GO:0003677">
    <property type="term" value="F:DNA binding"/>
    <property type="evidence" value="ECO:0007669"/>
    <property type="project" value="UniProtKB-UniRule"/>
</dbReference>
<dbReference type="InterPro" id="IPR006166">
    <property type="entry name" value="ERCC4_domain"/>
</dbReference>
<dbReference type="Gene3D" id="3.40.50.10130">
    <property type="match status" value="1"/>
</dbReference>
<evidence type="ECO:0000313" key="19">
    <source>
        <dbReference type="Proteomes" id="UP000268093"/>
    </source>
</evidence>
<feature type="domain" description="ERCC4" evidence="17">
    <location>
        <begin position="94"/>
        <end position="190"/>
    </location>
</feature>
<sequence>MGRRNQHNPYQKAYKGLLKYPNNINSLNDVKNVTGIGPTILKRLERQFPAEVPSTLPIQRKSRTKHVPIQPEIPIEFNPAIPIIEFNPGDFEIVLILDNRERIKHGNSEYIPSKLRDHGIIVNVRRLALGDVVFIAKHSDGRELVLDTAIERKIFDDLSASITDGRYDEQKFRFQQSNIDTVVYVIEGSLPNDASQTKLLTAMTTLQIVDKYHVQQIANIDETISYLVKLHNQIVSRYKDSILHGVSRSSDMTDGYFMIYQLYDLLNSKSLSLTSHDYFVKMLMTTRGVSHAKAIMIADIFGTPYGLLDAFDKETNKSNMLHMAMPRNISKKLSALLSDTWACDA</sequence>
<comment type="subunit">
    <text evidence="16">Interacts with EME1.</text>
</comment>
<evidence type="ECO:0000256" key="4">
    <source>
        <dbReference type="ARBA" id="ARBA00017114"/>
    </source>
</evidence>
<dbReference type="GO" id="GO:0000727">
    <property type="term" value="P:double-strand break repair via break-induced replication"/>
    <property type="evidence" value="ECO:0007669"/>
    <property type="project" value="UniProtKB-UniRule"/>
</dbReference>
<dbReference type="Proteomes" id="UP000268093">
    <property type="component" value="Unassembled WGS sequence"/>
</dbReference>
<evidence type="ECO:0000256" key="9">
    <source>
        <dbReference type="ARBA" id="ARBA00022801"/>
    </source>
</evidence>
<evidence type="ECO:0000256" key="14">
    <source>
        <dbReference type="ARBA" id="ARBA00023254"/>
    </source>
</evidence>
<keyword evidence="11 16" id="KW-0233">DNA recombination</keyword>
<dbReference type="CDD" id="cd20074">
    <property type="entry name" value="XPF_nuclease_Mus81"/>
    <property type="match status" value="1"/>
</dbReference>
<dbReference type="GO" id="GO:0031573">
    <property type="term" value="P:mitotic intra-S DNA damage checkpoint signaling"/>
    <property type="evidence" value="ECO:0007669"/>
    <property type="project" value="TreeGrafter"/>
</dbReference>
<comment type="subcellular location">
    <subcellularLocation>
        <location evidence="2 16">Nucleus</location>
    </subcellularLocation>
</comment>
<evidence type="ECO:0000256" key="6">
    <source>
        <dbReference type="ARBA" id="ARBA00022723"/>
    </source>
</evidence>
<keyword evidence="19" id="KW-1185">Reference proteome</keyword>
<comment type="function">
    <text evidence="15 16">Interacts with EME1 to form a DNA structure-specific endonuclease with substrate preference for branched DNA structures with a 5'-end at the branch nick. Typical substrates include 3'-flap structures, D-loops, replication forks and nicked Holliday junctions. May be required in mitosis for the processing of stalled or collapsed replication fork intermediates. May be required in meiosis for the repair of meiosis-specific double strand breaks subsequent to single-end invasion (SEI).</text>
</comment>
<dbReference type="EMBL" id="RBNI01006717">
    <property type="protein sequence ID" value="RUP45822.1"/>
    <property type="molecule type" value="Genomic_DNA"/>
</dbReference>
<proteinExistence type="inferred from homology"/>
<gene>
    <name evidence="18" type="ORF">BC936DRAFT_147692</name>
</gene>
<dbReference type="InterPro" id="IPR011335">
    <property type="entry name" value="Restrct_endonuc-II-like"/>
</dbReference>
<dbReference type="FunFam" id="3.40.50.10130:FF:000005">
    <property type="entry name" value="crossover junction endonuclease MUS81 isoform X1"/>
    <property type="match status" value="1"/>
</dbReference>
<evidence type="ECO:0000256" key="7">
    <source>
        <dbReference type="ARBA" id="ARBA00022759"/>
    </source>
</evidence>
<dbReference type="InterPro" id="IPR027421">
    <property type="entry name" value="DNA_pol_lamdba_lyase_dom_sf"/>
</dbReference>
<evidence type="ECO:0000256" key="13">
    <source>
        <dbReference type="ARBA" id="ARBA00023242"/>
    </source>
</evidence>
<dbReference type="SUPFAM" id="SSF52980">
    <property type="entry name" value="Restriction endonuclease-like"/>
    <property type="match status" value="1"/>
</dbReference>
<dbReference type="GO" id="GO:0005634">
    <property type="term" value="C:nucleus"/>
    <property type="evidence" value="ECO:0007669"/>
    <property type="project" value="UniProtKB-SubCell"/>
</dbReference>
<dbReference type="GO" id="GO:0048476">
    <property type="term" value="C:Holliday junction resolvase complex"/>
    <property type="evidence" value="ECO:0007669"/>
    <property type="project" value="UniProtKB-UniRule"/>
</dbReference>
<dbReference type="Pfam" id="PF02732">
    <property type="entry name" value="ERCC4"/>
    <property type="match status" value="1"/>
</dbReference>
<keyword evidence="6 16" id="KW-0479">Metal-binding</keyword>
<evidence type="ECO:0000256" key="10">
    <source>
        <dbReference type="ARBA" id="ARBA00022842"/>
    </source>
</evidence>
<comment type="cofactor">
    <cofactor evidence="1 16">
        <name>Mg(2+)</name>
        <dbReference type="ChEBI" id="CHEBI:18420"/>
    </cofactor>
</comment>
<keyword evidence="7 16" id="KW-0255">Endonuclease</keyword>
<evidence type="ECO:0000256" key="2">
    <source>
        <dbReference type="ARBA" id="ARBA00004123"/>
    </source>
</evidence>
<name>A0A433D4Q4_9FUNG</name>
<dbReference type="AlphaFoldDB" id="A0A433D4Q4"/>
<dbReference type="GO" id="GO:0000712">
    <property type="term" value="P:resolution of meiotic recombination intermediates"/>
    <property type="evidence" value="ECO:0007669"/>
    <property type="project" value="TreeGrafter"/>
</dbReference>
<comment type="similarity">
    <text evidence="3 16">Belongs to the XPF family.</text>
</comment>
<dbReference type="GO" id="GO:0046872">
    <property type="term" value="F:metal ion binding"/>
    <property type="evidence" value="ECO:0007669"/>
    <property type="project" value="UniProtKB-UniRule"/>
</dbReference>
<keyword evidence="8 16" id="KW-0227">DNA damage</keyword>
<dbReference type="InterPro" id="IPR033309">
    <property type="entry name" value="Mus81"/>
</dbReference>
<evidence type="ECO:0000256" key="8">
    <source>
        <dbReference type="ARBA" id="ARBA00022763"/>
    </source>
</evidence>
<dbReference type="InterPro" id="IPR047416">
    <property type="entry name" value="XPF_nuclease_Mus81"/>
</dbReference>
<dbReference type="OrthoDB" id="5963188at2759"/>
<evidence type="ECO:0000256" key="3">
    <source>
        <dbReference type="ARBA" id="ARBA00010015"/>
    </source>
</evidence>
<protein>
    <recommendedName>
        <fullName evidence="4 16">Crossover junction endonuclease MUS81</fullName>
        <ecNumber evidence="16">3.1.22.-</ecNumber>
    </recommendedName>
</protein>
<organism evidence="18 19">
    <name type="scientific">Jimgerdemannia flammicorona</name>
    <dbReference type="NCBI Taxonomy" id="994334"/>
    <lineage>
        <taxon>Eukaryota</taxon>
        <taxon>Fungi</taxon>
        <taxon>Fungi incertae sedis</taxon>
        <taxon>Mucoromycota</taxon>
        <taxon>Mucoromycotina</taxon>
        <taxon>Endogonomycetes</taxon>
        <taxon>Endogonales</taxon>
        <taxon>Endogonaceae</taxon>
        <taxon>Jimgerdemannia</taxon>
    </lineage>
</organism>
<evidence type="ECO:0000313" key="18">
    <source>
        <dbReference type="EMBL" id="RUP45822.1"/>
    </source>
</evidence>
<dbReference type="GO" id="GO:0048257">
    <property type="term" value="F:3'-flap endonuclease activity"/>
    <property type="evidence" value="ECO:0007669"/>
    <property type="project" value="TreeGrafter"/>
</dbReference>
<accession>A0A433D4Q4</accession>
<evidence type="ECO:0000256" key="16">
    <source>
        <dbReference type="RuleBase" id="RU369042"/>
    </source>
</evidence>
<keyword evidence="5 16" id="KW-0540">Nuclease</keyword>
<reference evidence="18 19" key="1">
    <citation type="journal article" date="2018" name="New Phytol.">
        <title>Phylogenomics of Endogonaceae and evolution of mycorrhizas within Mucoromycota.</title>
        <authorList>
            <person name="Chang Y."/>
            <person name="Desiro A."/>
            <person name="Na H."/>
            <person name="Sandor L."/>
            <person name="Lipzen A."/>
            <person name="Clum A."/>
            <person name="Barry K."/>
            <person name="Grigoriev I.V."/>
            <person name="Martin F.M."/>
            <person name="Stajich J.E."/>
            <person name="Smith M.E."/>
            <person name="Bonito G."/>
            <person name="Spatafora J.W."/>
        </authorList>
    </citation>
    <scope>NUCLEOTIDE SEQUENCE [LARGE SCALE GENOMIC DNA]</scope>
    <source>
        <strain evidence="18 19">GMNB39</strain>
    </source>
</reference>
<dbReference type="GO" id="GO:0008821">
    <property type="term" value="F:crossover junction DNA endonuclease activity"/>
    <property type="evidence" value="ECO:0007669"/>
    <property type="project" value="UniProtKB-UniRule"/>
</dbReference>
<keyword evidence="10 16" id="KW-0460">Magnesium</keyword>
<evidence type="ECO:0000256" key="12">
    <source>
        <dbReference type="ARBA" id="ARBA00023204"/>
    </source>
</evidence>
<keyword evidence="12 16" id="KW-0234">DNA repair</keyword>
<dbReference type="GO" id="GO:0006308">
    <property type="term" value="P:DNA catabolic process"/>
    <property type="evidence" value="ECO:0007669"/>
    <property type="project" value="UniProtKB-UniRule"/>
</dbReference>
<dbReference type="SMART" id="SM00891">
    <property type="entry name" value="ERCC4"/>
    <property type="match status" value="1"/>
</dbReference>
<dbReference type="PANTHER" id="PTHR13451">
    <property type="entry name" value="CLASS II CROSSOVER JUNCTION ENDONUCLEASE MUS81"/>
    <property type="match status" value="1"/>
</dbReference>
<dbReference type="PANTHER" id="PTHR13451:SF0">
    <property type="entry name" value="CROSSOVER JUNCTION ENDONUCLEASE MUS81"/>
    <property type="match status" value="1"/>
</dbReference>
<dbReference type="InterPro" id="IPR042530">
    <property type="entry name" value="EME1/EME2_C"/>
</dbReference>
<keyword evidence="9 16" id="KW-0378">Hydrolase</keyword>
<evidence type="ECO:0000256" key="1">
    <source>
        <dbReference type="ARBA" id="ARBA00001946"/>
    </source>
</evidence>
<comment type="caution">
    <text evidence="18">The sequence shown here is derived from an EMBL/GenBank/DDBJ whole genome shotgun (WGS) entry which is preliminary data.</text>
</comment>
<dbReference type="Gene3D" id="1.10.150.110">
    <property type="entry name" value="DNA polymerase beta, N-terminal domain-like"/>
    <property type="match status" value="1"/>
</dbReference>
<keyword evidence="14" id="KW-0469">Meiosis</keyword>
<dbReference type="Gene3D" id="1.10.150.670">
    <property type="entry name" value="Crossover junction endonuclease EME1, DNA-binding domain"/>
    <property type="match status" value="1"/>
</dbReference>
<evidence type="ECO:0000259" key="17">
    <source>
        <dbReference type="SMART" id="SM00891"/>
    </source>
</evidence>
<evidence type="ECO:0000256" key="11">
    <source>
        <dbReference type="ARBA" id="ARBA00023172"/>
    </source>
</evidence>
<evidence type="ECO:0000256" key="5">
    <source>
        <dbReference type="ARBA" id="ARBA00022722"/>
    </source>
</evidence>
<keyword evidence="13 16" id="KW-0539">Nucleus</keyword>